<evidence type="ECO:0000313" key="1">
    <source>
        <dbReference type="EMBL" id="KAL3317938.1"/>
    </source>
</evidence>
<keyword evidence="2" id="KW-1185">Reference proteome</keyword>
<proteinExistence type="predicted"/>
<name>A0ABD2QEW7_9PLAT</name>
<evidence type="ECO:0000313" key="2">
    <source>
        <dbReference type="Proteomes" id="UP001626550"/>
    </source>
</evidence>
<dbReference type="Proteomes" id="UP001626550">
    <property type="component" value="Unassembled WGS sequence"/>
</dbReference>
<reference evidence="1 2" key="1">
    <citation type="submission" date="2024-11" db="EMBL/GenBank/DDBJ databases">
        <title>Adaptive evolution of stress response genes in parasites aligns with host niche diversity.</title>
        <authorList>
            <person name="Hahn C."/>
            <person name="Resl P."/>
        </authorList>
    </citation>
    <scope>NUCLEOTIDE SEQUENCE [LARGE SCALE GENOMIC DNA]</scope>
    <source>
        <strain evidence="1">EGGRZ-B1_66</strain>
        <tissue evidence="1">Body</tissue>
    </source>
</reference>
<gene>
    <name evidence="1" type="ORF">Ciccas_003399</name>
</gene>
<protein>
    <submittedName>
        <fullName evidence="1">Uncharacterized protein</fullName>
    </submittedName>
</protein>
<sequence length="102" mass="11656">MRGYAIAKFNHTLTAPPCRLNEHEIAWSIAKAQRRKRIGMALEVDGGQAQTRAPGVNELSTTFTFSNIDLETELKKTDRFDSLVFMYDKFKGTAREYDFASY</sequence>
<organism evidence="1 2">
    <name type="scientific">Cichlidogyrus casuarinus</name>
    <dbReference type="NCBI Taxonomy" id="1844966"/>
    <lineage>
        <taxon>Eukaryota</taxon>
        <taxon>Metazoa</taxon>
        <taxon>Spiralia</taxon>
        <taxon>Lophotrochozoa</taxon>
        <taxon>Platyhelminthes</taxon>
        <taxon>Monogenea</taxon>
        <taxon>Monopisthocotylea</taxon>
        <taxon>Dactylogyridea</taxon>
        <taxon>Ancyrocephalidae</taxon>
        <taxon>Cichlidogyrus</taxon>
    </lineage>
</organism>
<dbReference type="EMBL" id="JBJKFK010000307">
    <property type="protein sequence ID" value="KAL3317938.1"/>
    <property type="molecule type" value="Genomic_DNA"/>
</dbReference>
<dbReference type="AlphaFoldDB" id="A0ABD2QEW7"/>
<accession>A0ABD2QEW7</accession>
<comment type="caution">
    <text evidence="1">The sequence shown here is derived from an EMBL/GenBank/DDBJ whole genome shotgun (WGS) entry which is preliminary data.</text>
</comment>